<feature type="compositionally biased region" description="Pro residues" evidence="1">
    <location>
        <begin position="153"/>
        <end position="162"/>
    </location>
</feature>
<dbReference type="EMBL" id="JAKOGI010002715">
    <property type="protein sequence ID" value="KAJ8421459.1"/>
    <property type="molecule type" value="Genomic_DNA"/>
</dbReference>
<dbReference type="OrthoDB" id="1744224at2759"/>
<dbReference type="Proteomes" id="UP001153076">
    <property type="component" value="Unassembled WGS sequence"/>
</dbReference>
<organism evidence="2 3">
    <name type="scientific">Carnegiea gigantea</name>
    <dbReference type="NCBI Taxonomy" id="171969"/>
    <lineage>
        <taxon>Eukaryota</taxon>
        <taxon>Viridiplantae</taxon>
        <taxon>Streptophyta</taxon>
        <taxon>Embryophyta</taxon>
        <taxon>Tracheophyta</taxon>
        <taxon>Spermatophyta</taxon>
        <taxon>Magnoliopsida</taxon>
        <taxon>eudicotyledons</taxon>
        <taxon>Gunneridae</taxon>
        <taxon>Pentapetalae</taxon>
        <taxon>Caryophyllales</taxon>
        <taxon>Cactineae</taxon>
        <taxon>Cactaceae</taxon>
        <taxon>Cactoideae</taxon>
        <taxon>Echinocereeae</taxon>
        <taxon>Carnegiea</taxon>
    </lineage>
</organism>
<feature type="compositionally biased region" description="Low complexity" evidence="1">
    <location>
        <begin position="135"/>
        <end position="152"/>
    </location>
</feature>
<protein>
    <submittedName>
        <fullName evidence="2">Uncharacterized protein</fullName>
    </submittedName>
</protein>
<keyword evidence="3" id="KW-1185">Reference proteome</keyword>
<evidence type="ECO:0000256" key="1">
    <source>
        <dbReference type="SAM" id="MobiDB-lite"/>
    </source>
</evidence>
<comment type="caution">
    <text evidence="2">The sequence shown here is derived from an EMBL/GenBank/DDBJ whole genome shotgun (WGS) entry which is preliminary data.</text>
</comment>
<proteinExistence type="predicted"/>
<name>A0A9Q1JGK5_9CARY</name>
<sequence length="199" mass="21271">MARAVISPSPLLGTILPSKFSQNNGLYSFPSRSKLFSNRVNSSFQDFAPSSIGNSVDFNGVLTKAESLLYTLADAAVSASPDAGAPVQKNGGWFGFISDAMEVVLKVIVFLQGNFSAPGLPSFDSPTAVLSAPVTETQTQQPASEQPSQQLQPPRPDPPRPQPSTTLSSASNDNEGFYSPPYVFPLLFTLKFELIELVI</sequence>
<gene>
    <name evidence="2" type="ORF">Cgig2_005317</name>
</gene>
<dbReference type="AlphaFoldDB" id="A0A9Q1JGK5"/>
<evidence type="ECO:0000313" key="2">
    <source>
        <dbReference type="EMBL" id="KAJ8421459.1"/>
    </source>
</evidence>
<accession>A0A9Q1JGK5</accession>
<reference evidence="2" key="1">
    <citation type="submission" date="2022-04" db="EMBL/GenBank/DDBJ databases">
        <title>Carnegiea gigantea Genome sequencing and assembly v2.</title>
        <authorList>
            <person name="Copetti D."/>
            <person name="Sanderson M.J."/>
            <person name="Burquez A."/>
            <person name="Wojciechowski M.F."/>
        </authorList>
    </citation>
    <scope>NUCLEOTIDE SEQUENCE</scope>
    <source>
        <strain evidence="2">SGP5-SGP5p</strain>
        <tissue evidence="2">Aerial part</tissue>
    </source>
</reference>
<evidence type="ECO:0000313" key="3">
    <source>
        <dbReference type="Proteomes" id="UP001153076"/>
    </source>
</evidence>
<feature type="region of interest" description="Disordered" evidence="1">
    <location>
        <begin position="132"/>
        <end position="173"/>
    </location>
</feature>